<dbReference type="GO" id="GO:0002189">
    <property type="term" value="C:ribose phosphate diphosphokinase complex"/>
    <property type="evidence" value="ECO:0007669"/>
    <property type="project" value="TreeGrafter"/>
</dbReference>
<dbReference type="EC" id="2.7.6.1" evidence="1"/>
<evidence type="ECO:0000256" key="5">
    <source>
        <dbReference type="ARBA" id="ARBA00022741"/>
    </source>
</evidence>
<dbReference type="InterPro" id="IPR005946">
    <property type="entry name" value="Rib-P_diPkinase"/>
</dbReference>
<evidence type="ECO:0000256" key="4">
    <source>
        <dbReference type="ARBA" id="ARBA00022727"/>
    </source>
</evidence>
<dbReference type="InterPro" id="IPR000836">
    <property type="entry name" value="PRTase_dom"/>
</dbReference>
<dbReference type="CDD" id="cd06223">
    <property type="entry name" value="PRTases_typeI"/>
    <property type="match status" value="1"/>
</dbReference>
<dbReference type="Pfam" id="PF14572">
    <property type="entry name" value="Pribosyl_synth"/>
    <property type="match status" value="1"/>
</dbReference>
<dbReference type="GO" id="GO:0006164">
    <property type="term" value="P:purine nucleotide biosynthetic process"/>
    <property type="evidence" value="ECO:0007669"/>
    <property type="project" value="TreeGrafter"/>
</dbReference>
<dbReference type="Proteomes" id="UP000500930">
    <property type="component" value="Chromosome"/>
</dbReference>
<dbReference type="Gene3D" id="3.40.50.2020">
    <property type="match status" value="2"/>
</dbReference>
<dbReference type="GO" id="GO:0005524">
    <property type="term" value="F:ATP binding"/>
    <property type="evidence" value="ECO:0007669"/>
    <property type="project" value="UniProtKB-KW"/>
</dbReference>
<keyword evidence="3" id="KW-0479">Metal-binding</keyword>
<dbReference type="NCBIfam" id="TIGR01251">
    <property type="entry name" value="ribP_PPkin"/>
    <property type="match status" value="1"/>
</dbReference>
<dbReference type="PANTHER" id="PTHR10210">
    <property type="entry name" value="RIBOSE-PHOSPHATE DIPHOSPHOKINASE FAMILY MEMBER"/>
    <property type="match status" value="1"/>
</dbReference>
<organism evidence="11 12">
    <name type="scientific">Anaplasma platys</name>
    <dbReference type="NCBI Taxonomy" id="949"/>
    <lineage>
        <taxon>Bacteria</taxon>
        <taxon>Pseudomonadati</taxon>
        <taxon>Pseudomonadota</taxon>
        <taxon>Alphaproteobacteria</taxon>
        <taxon>Rickettsiales</taxon>
        <taxon>Anaplasmataceae</taxon>
        <taxon>Anaplasma</taxon>
    </lineage>
</organism>
<comment type="catalytic activity">
    <reaction evidence="9">
        <text>D-ribose 5-phosphate + ATP = 5-phospho-alpha-D-ribose 1-diphosphate + AMP + H(+)</text>
        <dbReference type="Rhea" id="RHEA:15609"/>
        <dbReference type="ChEBI" id="CHEBI:15378"/>
        <dbReference type="ChEBI" id="CHEBI:30616"/>
        <dbReference type="ChEBI" id="CHEBI:58017"/>
        <dbReference type="ChEBI" id="CHEBI:78346"/>
        <dbReference type="ChEBI" id="CHEBI:456215"/>
        <dbReference type="EC" id="2.7.6.1"/>
    </reaction>
</comment>
<evidence type="ECO:0000256" key="1">
    <source>
        <dbReference type="ARBA" id="ARBA00013247"/>
    </source>
</evidence>
<keyword evidence="5" id="KW-0547">Nucleotide-binding</keyword>
<accession>A0A858PZ55</accession>
<evidence type="ECO:0000256" key="9">
    <source>
        <dbReference type="ARBA" id="ARBA00049535"/>
    </source>
</evidence>
<dbReference type="GO" id="GO:0005737">
    <property type="term" value="C:cytoplasm"/>
    <property type="evidence" value="ECO:0007669"/>
    <property type="project" value="TreeGrafter"/>
</dbReference>
<protein>
    <recommendedName>
        <fullName evidence="1">ribose-phosphate diphosphokinase</fullName>
        <ecNumber evidence="1">2.7.6.1</ecNumber>
    </recommendedName>
</protein>
<evidence type="ECO:0000256" key="7">
    <source>
        <dbReference type="ARBA" id="ARBA00022840"/>
    </source>
</evidence>
<dbReference type="GO" id="GO:0006015">
    <property type="term" value="P:5-phosphoribose 1-diphosphate biosynthetic process"/>
    <property type="evidence" value="ECO:0007669"/>
    <property type="project" value="TreeGrafter"/>
</dbReference>
<dbReference type="GO" id="GO:0016301">
    <property type="term" value="F:kinase activity"/>
    <property type="evidence" value="ECO:0007669"/>
    <property type="project" value="UniProtKB-KW"/>
</dbReference>
<keyword evidence="8" id="KW-0460">Magnesium</keyword>
<name>A0A858PZ55_9RICK</name>
<keyword evidence="2" id="KW-0808">Transferase</keyword>
<dbReference type="InterPro" id="IPR029057">
    <property type="entry name" value="PRTase-like"/>
</dbReference>
<keyword evidence="7" id="KW-0067">ATP-binding</keyword>
<evidence type="ECO:0000259" key="10">
    <source>
        <dbReference type="Pfam" id="PF13793"/>
    </source>
</evidence>
<dbReference type="AlphaFoldDB" id="A0A858PZ55"/>
<dbReference type="GO" id="GO:0004749">
    <property type="term" value="F:ribose phosphate diphosphokinase activity"/>
    <property type="evidence" value="ECO:0007669"/>
    <property type="project" value="UniProtKB-EC"/>
</dbReference>
<keyword evidence="6 11" id="KW-0418">Kinase</keyword>
<evidence type="ECO:0000256" key="6">
    <source>
        <dbReference type="ARBA" id="ARBA00022777"/>
    </source>
</evidence>
<evidence type="ECO:0000313" key="12">
    <source>
        <dbReference type="Proteomes" id="UP000500930"/>
    </source>
</evidence>
<dbReference type="SUPFAM" id="SSF53271">
    <property type="entry name" value="PRTase-like"/>
    <property type="match status" value="1"/>
</dbReference>
<dbReference type="KEGG" id="aplt:ANPL_03970"/>
<evidence type="ECO:0000256" key="2">
    <source>
        <dbReference type="ARBA" id="ARBA00022679"/>
    </source>
</evidence>
<feature type="domain" description="Ribose-phosphate pyrophosphokinase N-terminal" evidence="10">
    <location>
        <begin position="34"/>
        <end position="160"/>
    </location>
</feature>
<gene>
    <name evidence="11" type="primary">prs</name>
    <name evidence="11" type="ORF">ANPL_03970</name>
</gene>
<dbReference type="Pfam" id="PF13793">
    <property type="entry name" value="Pribosyltran_N"/>
    <property type="match status" value="1"/>
</dbReference>
<reference evidence="11 12" key="1">
    <citation type="journal article" date="2020" name="Pathogens">
        <title>First Whole Genome Sequence of Anaplasma platys, an Obligate Intracellular Rickettsial Pathogen of Dogs.</title>
        <authorList>
            <person name="Llanes A."/>
            <person name="Rajeev S."/>
        </authorList>
    </citation>
    <scope>NUCLEOTIDE SEQUENCE [LARGE SCALE GENOMIC DNA]</scope>
    <source>
        <strain evidence="11 12">S3</strain>
    </source>
</reference>
<dbReference type="SMART" id="SM01400">
    <property type="entry name" value="Pribosyltran_N"/>
    <property type="match status" value="1"/>
</dbReference>
<proteinExistence type="predicted"/>
<dbReference type="PANTHER" id="PTHR10210:SF41">
    <property type="entry name" value="RIBOSE-PHOSPHATE PYROPHOSPHOKINASE 1, CHLOROPLASTIC"/>
    <property type="match status" value="1"/>
</dbReference>
<evidence type="ECO:0000256" key="3">
    <source>
        <dbReference type="ARBA" id="ARBA00022723"/>
    </source>
</evidence>
<keyword evidence="12" id="KW-1185">Reference proteome</keyword>
<keyword evidence="4" id="KW-0545">Nucleotide biosynthesis</keyword>
<dbReference type="InterPro" id="IPR029099">
    <property type="entry name" value="Pribosyltran_N"/>
</dbReference>
<evidence type="ECO:0000313" key="11">
    <source>
        <dbReference type="EMBL" id="QJC27842.1"/>
    </source>
</evidence>
<evidence type="ECO:0000256" key="8">
    <source>
        <dbReference type="ARBA" id="ARBA00022842"/>
    </source>
</evidence>
<dbReference type="GO" id="GO:0000287">
    <property type="term" value="F:magnesium ion binding"/>
    <property type="evidence" value="ECO:0007669"/>
    <property type="project" value="InterPro"/>
</dbReference>
<dbReference type="FunFam" id="3.40.50.2020:FF:000002">
    <property type="entry name" value="Ribose-phosphate pyrophosphokinase"/>
    <property type="match status" value="1"/>
</dbReference>
<dbReference type="EMBL" id="CP046391">
    <property type="protein sequence ID" value="QJC27842.1"/>
    <property type="molecule type" value="Genomic_DNA"/>
</dbReference>
<sequence length="353" mass="38043">MRHTLNGTIVLGKHVYFCHTPNYHTLRLEWCCSMVIVPGSASSALAASMSALLDNSVVEPRVKRFADGEISVEMPKKTGDSCARVVILQSLPTPSSDNLVELMLLADSARRAFSPTSMTLVVPYLCYSRQDRVMAQQSPDGAFISSLSAKVIAKILSVSGAEKVVTVDLHSEQSAGFFDTQIANISAYSVFVDYVADSHVLEKLAVVAPDYGALGRVRAFVGALSAKYGINSIQVAVIDKYRERPGVSEVMHVVGNVKDRHCILLDDLVDSAGTLCNAAAALKTRGALSVQGFVTHGVLSGQAVDKVEASELDKLVVTDTIYDEKRSQCGKIKVQTVSALLADYLLSEVMKRK</sequence>